<proteinExistence type="predicted"/>
<dbReference type="InterPro" id="IPR009056">
    <property type="entry name" value="Cyt_c-like_dom"/>
</dbReference>
<evidence type="ECO:0000256" key="2">
    <source>
        <dbReference type="ARBA" id="ARBA00022723"/>
    </source>
</evidence>
<dbReference type="PROSITE" id="PS51007">
    <property type="entry name" value="CYTC"/>
    <property type="match status" value="1"/>
</dbReference>
<keyword evidence="5" id="KW-0812">Transmembrane</keyword>
<evidence type="ECO:0000256" key="4">
    <source>
        <dbReference type="PROSITE-ProRule" id="PRU00433"/>
    </source>
</evidence>
<accession>A0ABV4U4H5</accession>
<evidence type="ECO:0000256" key="5">
    <source>
        <dbReference type="SAM" id="Phobius"/>
    </source>
</evidence>
<protein>
    <submittedName>
        <fullName evidence="7">Cytochrome c family protein</fullName>
    </submittedName>
</protein>
<dbReference type="RefSeq" id="WP_425344309.1">
    <property type="nucleotide sequence ID" value="NZ_JBGUBD010000002.1"/>
</dbReference>
<comment type="caution">
    <text evidence="7">The sequence shown here is derived from an EMBL/GenBank/DDBJ whole genome shotgun (WGS) entry which is preliminary data.</text>
</comment>
<keyword evidence="5" id="KW-1133">Transmembrane helix</keyword>
<feature type="domain" description="Cytochrome c" evidence="6">
    <location>
        <begin position="47"/>
        <end position="138"/>
    </location>
</feature>
<keyword evidence="2 4" id="KW-0479">Metal-binding</keyword>
<dbReference type="Proteomes" id="UP001575105">
    <property type="component" value="Unassembled WGS sequence"/>
</dbReference>
<dbReference type="EMBL" id="JBGUBD010000002">
    <property type="protein sequence ID" value="MFA9477384.1"/>
    <property type="molecule type" value="Genomic_DNA"/>
</dbReference>
<evidence type="ECO:0000256" key="1">
    <source>
        <dbReference type="ARBA" id="ARBA00022617"/>
    </source>
</evidence>
<dbReference type="SUPFAM" id="SSF46626">
    <property type="entry name" value="Cytochrome c"/>
    <property type="match status" value="1"/>
</dbReference>
<gene>
    <name evidence="7" type="ORF">ACERK3_03645</name>
</gene>
<feature type="transmembrane region" description="Helical" evidence="5">
    <location>
        <begin position="12"/>
        <end position="30"/>
    </location>
</feature>
<keyword evidence="1 4" id="KW-0349">Heme</keyword>
<evidence type="ECO:0000313" key="7">
    <source>
        <dbReference type="EMBL" id="MFA9477384.1"/>
    </source>
</evidence>
<name>A0ABV4U4H5_9BACT</name>
<reference evidence="7 8" key="1">
    <citation type="submission" date="2024-08" db="EMBL/GenBank/DDBJ databases">
        <title>Whole-genome sequencing of halo(alkali)philic microorganisms from hypersaline lakes.</title>
        <authorList>
            <person name="Sorokin D.Y."/>
            <person name="Merkel A.Y."/>
            <person name="Messina E."/>
            <person name="Yakimov M."/>
        </authorList>
    </citation>
    <scope>NUCLEOTIDE SEQUENCE [LARGE SCALE GENOMIC DNA]</scope>
    <source>
        <strain evidence="7 8">AB-hyl4</strain>
    </source>
</reference>
<evidence type="ECO:0000256" key="3">
    <source>
        <dbReference type="ARBA" id="ARBA00023004"/>
    </source>
</evidence>
<dbReference type="Pfam" id="PF00034">
    <property type="entry name" value="Cytochrom_C"/>
    <property type="match status" value="1"/>
</dbReference>
<evidence type="ECO:0000313" key="8">
    <source>
        <dbReference type="Proteomes" id="UP001575105"/>
    </source>
</evidence>
<keyword evidence="5" id="KW-0472">Membrane</keyword>
<keyword evidence="3 4" id="KW-0408">Iron</keyword>
<evidence type="ECO:0000259" key="6">
    <source>
        <dbReference type="PROSITE" id="PS51007"/>
    </source>
</evidence>
<dbReference type="Gene3D" id="1.10.760.10">
    <property type="entry name" value="Cytochrome c-like domain"/>
    <property type="match status" value="1"/>
</dbReference>
<dbReference type="InterPro" id="IPR036909">
    <property type="entry name" value="Cyt_c-like_dom_sf"/>
</dbReference>
<organism evidence="7 8">
    <name type="scientific">Natronomicrosphaera hydrolytica</name>
    <dbReference type="NCBI Taxonomy" id="3242702"/>
    <lineage>
        <taxon>Bacteria</taxon>
        <taxon>Pseudomonadati</taxon>
        <taxon>Planctomycetota</taxon>
        <taxon>Phycisphaerae</taxon>
        <taxon>Phycisphaerales</taxon>
        <taxon>Phycisphaeraceae</taxon>
        <taxon>Natronomicrosphaera</taxon>
    </lineage>
</organism>
<keyword evidence="8" id="KW-1185">Reference proteome</keyword>
<sequence>MPWHLLNNFTAALLALGLLMFIAVMGDYFLRGPHRLPIDPVWQLPDTDPQRGRDAIIAHGCGACHTIPGIRTADGRVGPQLADLRNQIYIAGHLPNTPDNLAHWLQAPRDIRPGTAMPNLGVTEQEARDIAAYLYTATIRTRAPEDTPGPDR</sequence>